<evidence type="ECO:0000313" key="3">
    <source>
        <dbReference type="Proteomes" id="UP001208570"/>
    </source>
</evidence>
<dbReference type="Proteomes" id="UP001208570">
    <property type="component" value="Unassembled WGS sequence"/>
</dbReference>
<keyword evidence="3" id="KW-1185">Reference proteome</keyword>
<dbReference type="AlphaFoldDB" id="A0AAD9N405"/>
<evidence type="ECO:0000256" key="1">
    <source>
        <dbReference type="SAM" id="Phobius"/>
    </source>
</evidence>
<dbReference type="EMBL" id="JAODUP010000263">
    <property type="protein sequence ID" value="KAK2154613.1"/>
    <property type="molecule type" value="Genomic_DNA"/>
</dbReference>
<name>A0AAD9N405_9ANNE</name>
<keyword evidence="1" id="KW-1133">Transmembrane helix</keyword>
<gene>
    <name evidence="2" type="ORF">LSH36_263g03023</name>
</gene>
<comment type="caution">
    <text evidence="2">The sequence shown here is derived from an EMBL/GenBank/DDBJ whole genome shotgun (WGS) entry which is preliminary data.</text>
</comment>
<evidence type="ECO:0000313" key="2">
    <source>
        <dbReference type="EMBL" id="KAK2154613.1"/>
    </source>
</evidence>
<feature type="transmembrane region" description="Helical" evidence="1">
    <location>
        <begin position="116"/>
        <end position="137"/>
    </location>
</feature>
<keyword evidence="1" id="KW-0472">Membrane</keyword>
<keyword evidence="1" id="KW-0812">Transmembrane</keyword>
<protein>
    <submittedName>
        <fullName evidence="2">Uncharacterized protein</fullName>
    </submittedName>
</protein>
<feature type="transmembrane region" description="Helical" evidence="1">
    <location>
        <begin position="74"/>
        <end position="104"/>
    </location>
</feature>
<reference evidence="2" key="1">
    <citation type="journal article" date="2023" name="Mol. Biol. Evol.">
        <title>Third-Generation Sequencing Reveals the Adaptive Role of the Epigenome in Three Deep-Sea Polychaetes.</title>
        <authorList>
            <person name="Perez M."/>
            <person name="Aroh O."/>
            <person name="Sun Y."/>
            <person name="Lan Y."/>
            <person name="Juniper S.K."/>
            <person name="Young C.R."/>
            <person name="Angers B."/>
            <person name="Qian P.Y."/>
        </authorList>
    </citation>
    <scope>NUCLEOTIDE SEQUENCE</scope>
    <source>
        <strain evidence="2">P08H-3</strain>
    </source>
</reference>
<organism evidence="2 3">
    <name type="scientific">Paralvinella palmiformis</name>
    <dbReference type="NCBI Taxonomy" id="53620"/>
    <lineage>
        <taxon>Eukaryota</taxon>
        <taxon>Metazoa</taxon>
        <taxon>Spiralia</taxon>
        <taxon>Lophotrochozoa</taxon>
        <taxon>Annelida</taxon>
        <taxon>Polychaeta</taxon>
        <taxon>Sedentaria</taxon>
        <taxon>Canalipalpata</taxon>
        <taxon>Terebellida</taxon>
        <taxon>Terebelliformia</taxon>
        <taxon>Alvinellidae</taxon>
        <taxon>Paralvinella</taxon>
    </lineage>
</organism>
<sequence>MDRECINFSDEVTYNKSKMMRCDPLMDLQIRDMKKLTTEPDTENLKESTHVEYLPKMLRFKILMQLESVDAKKVAFLFFLFINILGLGYTILVTLLIFFTTIFITLPVICQNDSEYWSRVIVLLFILFNIAINLWFVTKKKSLYQKESIHYLPDSSWSECTNCGGLNDLRLILEERSDLLEKDVYLKDLVSKMSICRIQGVRIQ</sequence>
<proteinExistence type="predicted"/>
<accession>A0AAD9N405</accession>